<evidence type="ECO:0000313" key="10">
    <source>
        <dbReference type="EMBL" id="VEN36594.1"/>
    </source>
</evidence>
<keyword evidence="3" id="KW-1003">Cell membrane</keyword>
<gene>
    <name evidence="10" type="ORF">CALMAC_LOCUS2155</name>
</gene>
<evidence type="ECO:0000256" key="2">
    <source>
        <dbReference type="ARBA" id="ARBA00022448"/>
    </source>
</evidence>
<dbReference type="Proteomes" id="UP000410492">
    <property type="component" value="Unassembled WGS sequence"/>
</dbReference>
<accession>A0A653BMA4</accession>
<sequence length="514" mass="57978">MINVYCTQAYTKKSNGMQLHITHNYTCAINVLHPRTRNNVLDQLSYLRFLSVLQNMVFSVFTIRTCDEEKEWPQILAIGIGSLVSLSMGMLTTWTSPYIPVLLQDKESYSISPEEASYLPSIAPVVATLTIPLLFTLPDRIGRKYTLLLAAIPYFICWVLTALARGIYVFYLSRAFEGISDGLVFSALSMYAGEVATPKVRGVWGNGLTVFNYIGQFFINVIGPHLTIQQSSYIGMTIPVFFVVLFSLMPESPYYFLMKKRDEDARKSLQWLHCTMDVNKYLAQIKEDVERQMSERGTWAELFTIKANRKAWIAGTFLRIAQQFSGLSVLYAYTKYIFELSHSSISPNVSIVLFTGLNCILNVVSSFSSHYLGRRKSFILSLLFCSFSMAPLAVYFYILEFHPELDVSHYRWVPLASMLSYISSAAFGVAIIPSLMYSELFSASIKAKGICILLMQAGVISTAVNLLFYYMSTSFGTYSPFVLFSVSAMSSSILSIYFVPETQGKTLEEIQQSL</sequence>
<protein>
    <recommendedName>
        <fullName evidence="9">Major facilitator superfamily (MFS) profile domain-containing protein</fullName>
    </recommendedName>
</protein>
<dbReference type="InterPro" id="IPR020846">
    <property type="entry name" value="MFS_dom"/>
</dbReference>
<keyword evidence="4" id="KW-0762">Sugar transport</keyword>
<feature type="transmembrane region" description="Helical" evidence="8">
    <location>
        <begin position="418"/>
        <end position="438"/>
    </location>
</feature>
<dbReference type="PANTHER" id="PTHR48021:SF46">
    <property type="entry name" value="MAJOR FACILITATOR SUPERFAMILY (MFS) PROFILE DOMAIN-CONTAINING PROTEIN"/>
    <property type="match status" value="1"/>
</dbReference>
<evidence type="ECO:0000256" key="4">
    <source>
        <dbReference type="ARBA" id="ARBA00022597"/>
    </source>
</evidence>
<proteinExistence type="predicted"/>
<dbReference type="SUPFAM" id="SSF103473">
    <property type="entry name" value="MFS general substrate transporter"/>
    <property type="match status" value="1"/>
</dbReference>
<dbReference type="AlphaFoldDB" id="A0A653BMA4"/>
<dbReference type="GO" id="GO:0005886">
    <property type="term" value="C:plasma membrane"/>
    <property type="evidence" value="ECO:0007669"/>
    <property type="project" value="UniProtKB-SubCell"/>
</dbReference>
<evidence type="ECO:0000313" key="11">
    <source>
        <dbReference type="Proteomes" id="UP000410492"/>
    </source>
</evidence>
<dbReference type="InterPro" id="IPR050549">
    <property type="entry name" value="MFS_Trehalose_Transporter"/>
</dbReference>
<evidence type="ECO:0000256" key="6">
    <source>
        <dbReference type="ARBA" id="ARBA00022989"/>
    </source>
</evidence>
<dbReference type="InterPro" id="IPR036259">
    <property type="entry name" value="MFS_trans_sf"/>
</dbReference>
<keyword evidence="2" id="KW-0813">Transport</keyword>
<feature type="transmembrane region" description="Helical" evidence="8">
    <location>
        <begin position="450"/>
        <end position="471"/>
    </location>
</feature>
<dbReference type="FunFam" id="1.20.1250.20:FF:000218">
    <property type="entry name" value="facilitated trehalose transporter Tret1"/>
    <property type="match status" value="1"/>
</dbReference>
<feature type="transmembrane region" description="Helical" evidence="8">
    <location>
        <begin position="377"/>
        <end position="398"/>
    </location>
</feature>
<evidence type="ECO:0000256" key="5">
    <source>
        <dbReference type="ARBA" id="ARBA00022692"/>
    </source>
</evidence>
<dbReference type="OrthoDB" id="6133115at2759"/>
<reference evidence="10 11" key="1">
    <citation type="submission" date="2019-01" db="EMBL/GenBank/DDBJ databases">
        <authorList>
            <person name="Sayadi A."/>
        </authorList>
    </citation>
    <scope>NUCLEOTIDE SEQUENCE [LARGE SCALE GENOMIC DNA]</scope>
</reference>
<evidence type="ECO:0000256" key="8">
    <source>
        <dbReference type="SAM" id="Phobius"/>
    </source>
</evidence>
<dbReference type="Pfam" id="PF00083">
    <property type="entry name" value="Sugar_tr"/>
    <property type="match status" value="1"/>
</dbReference>
<organism evidence="10 11">
    <name type="scientific">Callosobruchus maculatus</name>
    <name type="common">Southern cowpea weevil</name>
    <name type="synonym">Pulse bruchid</name>
    <dbReference type="NCBI Taxonomy" id="64391"/>
    <lineage>
        <taxon>Eukaryota</taxon>
        <taxon>Metazoa</taxon>
        <taxon>Ecdysozoa</taxon>
        <taxon>Arthropoda</taxon>
        <taxon>Hexapoda</taxon>
        <taxon>Insecta</taxon>
        <taxon>Pterygota</taxon>
        <taxon>Neoptera</taxon>
        <taxon>Endopterygota</taxon>
        <taxon>Coleoptera</taxon>
        <taxon>Polyphaga</taxon>
        <taxon>Cucujiformia</taxon>
        <taxon>Chrysomeloidea</taxon>
        <taxon>Chrysomelidae</taxon>
        <taxon>Bruchinae</taxon>
        <taxon>Bruchini</taxon>
        <taxon>Callosobruchus</taxon>
    </lineage>
</organism>
<keyword evidence="7 8" id="KW-0472">Membrane</keyword>
<dbReference type="PROSITE" id="PS50850">
    <property type="entry name" value="MFS"/>
    <property type="match status" value="1"/>
</dbReference>
<evidence type="ECO:0000259" key="9">
    <source>
        <dbReference type="PROSITE" id="PS50850"/>
    </source>
</evidence>
<dbReference type="PANTHER" id="PTHR48021">
    <property type="match status" value="1"/>
</dbReference>
<feature type="transmembrane region" description="Helical" evidence="8">
    <location>
        <begin position="75"/>
        <end position="96"/>
    </location>
</feature>
<keyword evidence="5 8" id="KW-0812">Transmembrane</keyword>
<evidence type="ECO:0000256" key="3">
    <source>
        <dbReference type="ARBA" id="ARBA00022475"/>
    </source>
</evidence>
<feature type="transmembrane region" description="Helical" evidence="8">
    <location>
        <begin position="147"/>
        <end position="171"/>
    </location>
</feature>
<feature type="transmembrane region" description="Helical" evidence="8">
    <location>
        <begin position="311"/>
        <end position="333"/>
    </location>
</feature>
<keyword evidence="11" id="KW-1185">Reference proteome</keyword>
<dbReference type="EMBL" id="CAACVG010002534">
    <property type="protein sequence ID" value="VEN36594.1"/>
    <property type="molecule type" value="Genomic_DNA"/>
</dbReference>
<feature type="transmembrane region" description="Helical" evidence="8">
    <location>
        <begin position="116"/>
        <end position="135"/>
    </location>
</feature>
<dbReference type="InterPro" id="IPR005828">
    <property type="entry name" value="MFS_sugar_transport-like"/>
</dbReference>
<evidence type="ECO:0000256" key="7">
    <source>
        <dbReference type="ARBA" id="ARBA00023136"/>
    </source>
</evidence>
<dbReference type="PROSITE" id="PS00217">
    <property type="entry name" value="SUGAR_TRANSPORT_2"/>
    <property type="match status" value="1"/>
</dbReference>
<feature type="transmembrane region" description="Helical" evidence="8">
    <location>
        <begin position="477"/>
        <end position="499"/>
    </location>
</feature>
<feature type="domain" description="Major facilitator superfamily (MFS) profile" evidence="9">
    <location>
        <begin position="73"/>
        <end position="503"/>
    </location>
</feature>
<feature type="transmembrane region" description="Helical" evidence="8">
    <location>
        <begin position="345"/>
        <end position="365"/>
    </location>
</feature>
<comment type="subcellular location">
    <subcellularLocation>
        <location evidence="1">Cell membrane</location>
        <topology evidence="1">Multi-pass membrane protein</topology>
    </subcellularLocation>
</comment>
<keyword evidence="6 8" id="KW-1133">Transmembrane helix</keyword>
<evidence type="ECO:0000256" key="1">
    <source>
        <dbReference type="ARBA" id="ARBA00004651"/>
    </source>
</evidence>
<dbReference type="GO" id="GO:0022857">
    <property type="term" value="F:transmembrane transporter activity"/>
    <property type="evidence" value="ECO:0007669"/>
    <property type="project" value="InterPro"/>
</dbReference>
<dbReference type="Gene3D" id="1.20.1250.20">
    <property type="entry name" value="MFS general substrate transporter like domains"/>
    <property type="match status" value="1"/>
</dbReference>
<name>A0A653BMA4_CALMS</name>
<feature type="transmembrane region" description="Helical" evidence="8">
    <location>
        <begin position="233"/>
        <end position="257"/>
    </location>
</feature>
<dbReference type="InterPro" id="IPR005829">
    <property type="entry name" value="Sugar_transporter_CS"/>
</dbReference>